<dbReference type="OrthoDB" id="9793324at2"/>
<evidence type="ECO:0000313" key="3">
    <source>
        <dbReference type="EMBL" id="PZE19414.1"/>
    </source>
</evidence>
<gene>
    <name evidence="3" type="primary">spoIIR</name>
    <name evidence="3" type="ORF">CBW46_018800</name>
</gene>
<evidence type="ECO:0000256" key="1">
    <source>
        <dbReference type="SAM" id="MobiDB-lite"/>
    </source>
</evidence>
<keyword evidence="4" id="KW-1185">Reference proteome</keyword>
<dbReference type="NCBIfam" id="TIGR02837">
    <property type="entry name" value="spore_II_R"/>
    <property type="match status" value="1"/>
</dbReference>
<keyword evidence="2" id="KW-0472">Membrane</keyword>
<dbReference type="AlphaFoldDB" id="A0A2W1N6I5"/>
<sequence>MVVRTAWSRYFYIAFALILLISCWELNVGKSIAKAAGSRETADAANFIPEESIRLRILANSDSPADQWIKREVRDAIVARMGEWVEEPQGIEAARAAVRSHLPDIRELVGQTLSENGFDYAYDVELGMVPFPTKMYGNQVYPAGQYEALRVTIGTAKGQNWWCVLFPPLCFVDSEAIAKPATARNAGSVGKEDAVINEAVTDRDAERVDAAAGAYHSADEPAQSQGSSVGEAERQLGGPSQRQLENAETATGRQYDTASDKNVSPQPEIRFFLLDMFHRLGNANA</sequence>
<organism evidence="3 4">
    <name type="scientific">Paenibacillus xerothermodurans</name>
    <dbReference type="NCBI Taxonomy" id="1977292"/>
    <lineage>
        <taxon>Bacteria</taxon>
        <taxon>Bacillati</taxon>
        <taxon>Bacillota</taxon>
        <taxon>Bacilli</taxon>
        <taxon>Bacillales</taxon>
        <taxon>Paenibacillaceae</taxon>
        <taxon>Paenibacillus</taxon>
    </lineage>
</organism>
<dbReference type="Proteomes" id="UP000214746">
    <property type="component" value="Unassembled WGS sequence"/>
</dbReference>
<reference evidence="3" key="1">
    <citation type="submission" date="2018-06" db="EMBL/GenBank/DDBJ databases">
        <title>Paenibacillus xerothermodurans sp. nov. an extremely dry heat resistant spore forming bacterium isolated from the soil of Cape Canaveral, Florida.</title>
        <authorList>
            <person name="Seuylemezian A."/>
            <person name="Kaur N."/>
            <person name="Patil P."/>
            <person name="Patil P."/>
            <person name="Mayilraj S."/>
            <person name="Vaishampayan P."/>
        </authorList>
    </citation>
    <scope>NUCLEOTIDE SEQUENCE [LARGE SCALE GENOMIC DNA]</scope>
    <source>
        <strain evidence="3">ATCC 27380</strain>
    </source>
</reference>
<dbReference type="EMBL" id="NHRJ02000017">
    <property type="protein sequence ID" value="PZE19414.1"/>
    <property type="molecule type" value="Genomic_DNA"/>
</dbReference>
<dbReference type="PROSITE" id="PS51257">
    <property type="entry name" value="PROKAR_LIPOPROTEIN"/>
    <property type="match status" value="1"/>
</dbReference>
<feature type="region of interest" description="Disordered" evidence="1">
    <location>
        <begin position="212"/>
        <end position="263"/>
    </location>
</feature>
<name>A0A2W1N6I5_PAEXE</name>
<feature type="compositionally biased region" description="Polar residues" evidence="1">
    <location>
        <begin position="238"/>
        <end position="263"/>
    </location>
</feature>
<dbReference type="RefSeq" id="WP_089201507.1">
    <property type="nucleotide sequence ID" value="NZ_NHRJ02000017.1"/>
</dbReference>
<evidence type="ECO:0000256" key="2">
    <source>
        <dbReference type="SAM" id="Phobius"/>
    </source>
</evidence>
<dbReference type="Pfam" id="PF09551">
    <property type="entry name" value="Spore_II_R"/>
    <property type="match status" value="1"/>
</dbReference>
<keyword evidence="2" id="KW-0812">Transmembrane</keyword>
<dbReference type="InterPro" id="IPR014202">
    <property type="entry name" value="Spore_II_R"/>
</dbReference>
<keyword evidence="2" id="KW-1133">Transmembrane helix</keyword>
<accession>A0A2W1N6I5</accession>
<feature type="transmembrane region" description="Helical" evidence="2">
    <location>
        <begin position="6"/>
        <end position="24"/>
    </location>
</feature>
<evidence type="ECO:0000313" key="4">
    <source>
        <dbReference type="Proteomes" id="UP000214746"/>
    </source>
</evidence>
<protein>
    <submittedName>
        <fullName evidence="3">Stage II sporulation protein R</fullName>
    </submittedName>
</protein>
<comment type="caution">
    <text evidence="3">The sequence shown here is derived from an EMBL/GenBank/DDBJ whole genome shotgun (WGS) entry which is preliminary data.</text>
</comment>
<proteinExistence type="predicted"/>